<name>B1HU65_LYSSC</name>
<feature type="repeat" description="Lumazine-binding" evidence="11">
    <location>
        <begin position="7"/>
        <end position="102"/>
    </location>
</feature>
<dbReference type="InterPro" id="IPR017938">
    <property type="entry name" value="Riboflavin_synthase-like_b-brl"/>
</dbReference>
<comment type="subunit">
    <text evidence="4">Homotrimer.</text>
</comment>
<dbReference type="NCBIfam" id="NF006767">
    <property type="entry name" value="PRK09289.1"/>
    <property type="match status" value="1"/>
</dbReference>
<gene>
    <name evidence="13" type="ordered locus">Bsph_2043</name>
</gene>
<dbReference type="PANTHER" id="PTHR21098">
    <property type="entry name" value="RIBOFLAVIN SYNTHASE ALPHA CHAIN"/>
    <property type="match status" value="1"/>
</dbReference>
<organism evidence="13 14">
    <name type="scientific">Lysinibacillus sphaericus (strain C3-41)</name>
    <dbReference type="NCBI Taxonomy" id="444177"/>
    <lineage>
        <taxon>Bacteria</taxon>
        <taxon>Bacillati</taxon>
        <taxon>Bacillota</taxon>
        <taxon>Bacilli</taxon>
        <taxon>Bacillales</taxon>
        <taxon>Bacillaceae</taxon>
        <taxon>Lysinibacillus</taxon>
    </lineage>
</organism>
<dbReference type="EC" id="2.5.1.9" evidence="5 10"/>
<dbReference type="NCBIfam" id="NF009566">
    <property type="entry name" value="PRK13020.1"/>
    <property type="match status" value="1"/>
</dbReference>
<evidence type="ECO:0000256" key="9">
    <source>
        <dbReference type="ARBA" id="ARBA00022737"/>
    </source>
</evidence>
<evidence type="ECO:0000256" key="1">
    <source>
        <dbReference type="ARBA" id="ARBA00000968"/>
    </source>
</evidence>
<accession>B1HU65</accession>
<evidence type="ECO:0000256" key="4">
    <source>
        <dbReference type="ARBA" id="ARBA00011233"/>
    </source>
</evidence>
<evidence type="ECO:0000256" key="7">
    <source>
        <dbReference type="ARBA" id="ARBA00022619"/>
    </source>
</evidence>
<sequence length="218" mass="23877">MKAGEEMFTGIVEDIGTIKALQSNKNSMKITVHSSKVTEDVRLGDSIAVNGVCLTVTHFTDQELTMDVMPETVKATNLHQLAVGDPVNLERAMPANGRFGGHFVAGHVDAVGKILRKRPVANAVYIDIELSEELTSFCIPKGSITIDGTSLTIFHVESNYVTISLIPHTYKETILGMKKIGAFVNIETDLVGKYIVNQLKNGQDKSMITRDYLARHGF</sequence>
<evidence type="ECO:0000256" key="10">
    <source>
        <dbReference type="NCBIfam" id="TIGR00187"/>
    </source>
</evidence>
<dbReference type="Pfam" id="PF00677">
    <property type="entry name" value="Lum_binding"/>
    <property type="match status" value="2"/>
</dbReference>
<dbReference type="NCBIfam" id="TIGR00187">
    <property type="entry name" value="ribE"/>
    <property type="match status" value="1"/>
</dbReference>
<dbReference type="InterPro" id="IPR023366">
    <property type="entry name" value="ATP_synth_asu-like_sf"/>
</dbReference>
<dbReference type="Proteomes" id="UP000002164">
    <property type="component" value="Chromosome"/>
</dbReference>
<dbReference type="SUPFAM" id="SSF63380">
    <property type="entry name" value="Riboflavin synthase domain-like"/>
    <property type="match status" value="2"/>
</dbReference>
<evidence type="ECO:0000259" key="12">
    <source>
        <dbReference type="PROSITE" id="PS51177"/>
    </source>
</evidence>
<dbReference type="FunFam" id="2.40.30.20:FF:000003">
    <property type="entry name" value="Riboflavin synthase, alpha subunit"/>
    <property type="match status" value="1"/>
</dbReference>
<keyword evidence="8 13" id="KW-0808">Transferase</keyword>
<dbReference type="EMBL" id="CP000817">
    <property type="protein sequence ID" value="ACA39620.1"/>
    <property type="molecule type" value="Genomic_DNA"/>
</dbReference>
<dbReference type="InterPro" id="IPR026017">
    <property type="entry name" value="Lumazine-bd_dom"/>
</dbReference>
<dbReference type="InterPro" id="IPR001783">
    <property type="entry name" value="Lumazine-bd"/>
</dbReference>
<keyword evidence="7" id="KW-0686">Riboflavin biosynthesis</keyword>
<reference evidence="13 14" key="1">
    <citation type="journal article" date="2008" name="J. Bacteriol.">
        <title>Complete genome sequence of the mosquitocidal bacterium Bacillus sphaericus C3-41 and comparison with those of closely related Bacillus species.</title>
        <authorList>
            <person name="Hu X."/>
            <person name="Fan W."/>
            <person name="Han B."/>
            <person name="Liu H."/>
            <person name="Zheng D."/>
            <person name="Li Q."/>
            <person name="Dong W."/>
            <person name="Yan J."/>
            <person name="Gao M."/>
            <person name="Berry C."/>
            <person name="Yuan Z."/>
        </authorList>
    </citation>
    <scope>NUCLEOTIDE SEQUENCE [LARGE SCALE GENOMIC DNA]</scope>
    <source>
        <strain evidence="13 14">C3-41</strain>
    </source>
</reference>
<dbReference type="GO" id="GO:0004746">
    <property type="term" value="F:riboflavin synthase activity"/>
    <property type="evidence" value="ECO:0007669"/>
    <property type="project" value="UniProtKB-UniRule"/>
</dbReference>
<evidence type="ECO:0000256" key="8">
    <source>
        <dbReference type="ARBA" id="ARBA00022679"/>
    </source>
</evidence>
<evidence type="ECO:0000313" key="13">
    <source>
        <dbReference type="EMBL" id="ACA39620.1"/>
    </source>
</evidence>
<feature type="repeat" description="Lumazine-binding" evidence="11">
    <location>
        <begin position="103"/>
        <end position="199"/>
    </location>
</feature>
<evidence type="ECO:0000256" key="11">
    <source>
        <dbReference type="PROSITE-ProRule" id="PRU00524"/>
    </source>
</evidence>
<proteinExistence type="predicted"/>
<evidence type="ECO:0000313" key="14">
    <source>
        <dbReference type="Proteomes" id="UP000002164"/>
    </source>
</evidence>
<dbReference type="Gene3D" id="2.40.30.20">
    <property type="match status" value="2"/>
</dbReference>
<evidence type="ECO:0000256" key="5">
    <source>
        <dbReference type="ARBA" id="ARBA00012827"/>
    </source>
</evidence>
<dbReference type="PANTHER" id="PTHR21098:SF12">
    <property type="entry name" value="RIBOFLAVIN SYNTHASE"/>
    <property type="match status" value="1"/>
</dbReference>
<keyword evidence="9" id="KW-0677">Repeat</keyword>
<dbReference type="FunFam" id="2.40.30.20:FF:000004">
    <property type="entry name" value="Riboflavin synthase, alpha subunit"/>
    <property type="match status" value="1"/>
</dbReference>
<dbReference type="AlphaFoldDB" id="B1HU65"/>
<dbReference type="KEGG" id="lsp:Bsph_2043"/>
<evidence type="ECO:0000256" key="3">
    <source>
        <dbReference type="ARBA" id="ARBA00004887"/>
    </source>
</evidence>
<dbReference type="HOGENOM" id="CLU_034388_2_0_9"/>
<comment type="function">
    <text evidence="2">Catalyzes the dismutation of two molecules of 6,7-dimethyl-8-ribityllumazine, resulting in the formation of riboflavin and 5-amino-6-(D-ribitylamino)uracil.</text>
</comment>
<feature type="domain" description="Lumazine-binding" evidence="12">
    <location>
        <begin position="7"/>
        <end position="102"/>
    </location>
</feature>
<dbReference type="EnsemblBacteria" id="ACA39620">
    <property type="protein sequence ID" value="ACA39620"/>
    <property type="gene ID" value="Bsph_2043"/>
</dbReference>
<comment type="pathway">
    <text evidence="3">Cofactor biosynthesis; riboflavin biosynthesis; riboflavin from 2-hydroxy-3-oxobutyl phosphate and 5-amino-6-(D-ribitylamino)uracil: step 2/2.</text>
</comment>
<dbReference type="GO" id="GO:0009231">
    <property type="term" value="P:riboflavin biosynthetic process"/>
    <property type="evidence" value="ECO:0007669"/>
    <property type="project" value="UniProtKB-KW"/>
</dbReference>
<dbReference type="PROSITE" id="PS51177">
    <property type="entry name" value="LUMAZINE_BIND"/>
    <property type="match status" value="2"/>
</dbReference>
<evidence type="ECO:0000256" key="6">
    <source>
        <dbReference type="ARBA" id="ARBA00013950"/>
    </source>
</evidence>
<feature type="domain" description="Lumazine-binding" evidence="12">
    <location>
        <begin position="103"/>
        <end position="199"/>
    </location>
</feature>
<evidence type="ECO:0000256" key="2">
    <source>
        <dbReference type="ARBA" id="ARBA00002803"/>
    </source>
</evidence>
<protein>
    <recommendedName>
        <fullName evidence="6 10">Riboflavin synthase</fullName>
        <ecNumber evidence="5 10">2.5.1.9</ecNumber>
    </recommendedName>
</protein>
<dbReference type="CDD" id="cd00402">
    <property type="entry name" value="Riboflavin_synthase_like"/>
    <property type="match status" value="1"/>
</dbReference>
<comment type="catalytic activity">
    <reaction evidence="1">
        <text>2 6,7-dimethyl-8-(1-D-ribityl)lumazine + H(+) = 5-amino-6-(D-ribitylamino)uracil + riboflavin</text>
        <dbReference type="Rhea" id="RHEA:20772"/>
        <dbReference type="ChEBI" id="CHEBI:15378"/>
        <dbReference type="ChEBI" id="CHEBI:15934"/>
        <dbReference type="ChEBI" id="CHEBI:57986"/>
        <dbReference type="ChEBI" id="CHEBI:58201"/>
        <dbReference type="EC" id="2.5.1.9"/>
    </reaction>
</comment>
<dbReference type="PIRSF" id="PIRSF000498">
    <property type="entry name" value="Riboflavin_syn_A"/>
    <property type="match status" value="1"/>
</dbReference>